<dbReference type="Pfam" id="PF02518">
    <property type="entry name" value="HATPase_c"/>
    <property type="match status" value="1"/>
</dbReference>
<name>A0A0A0JKT5_9MICO</name>
<proteinExistence type="predicted"/>
<evidence type="ECO:0000256" key="7">
    <source>
        <dbReference type="ARBA" id="ARBA00022840"/>
    </source>
</evidence>
<keyword evidence="5" id="KW-0547">Nucleotide-binding</keyword>
<dbReference type="eggNOG" id="COG4585">
    <property type="taxonomic scope" value="Bacteria"/>
</dbReference>
<dbReference type="Pfam" id="PF07730">
    <property type="entry name" value="HisKA_3"/>
    <property type="match status" value="1"/>
</dbReference>
<dbReference type="EC" id="2.7.13.3" evidence="2"/>
<dbReference type="PANTHER" id="PTHR24421">
    <property type="entry name" value="NITRATE/NITRITE SENSOR PROTEIN NARX-RELATED"/>
    <property type="match status" value="1"/>
</dbReference>
<dbReference type="GO" id="GO:0000155">
    <property type="term" value="F:phosphorelay sensor kinase activity"/>
    <property type="evidence" value="ECO:0007669"/>
    <property type="project" value="InterPro"/>
</dbReference>
<keyword evidence="9" id="KW-1133">Transmembrane helix</keyword>
<dbReference type="Gene3D" id="1.20.5.1930">
    <property type="match status" value="1"/>
</dbReference>
<keyword evidence="6 11" id="KW-0418">Kinase</keyword>
<feature type="domain" description="Histidine kinase/HSP90-like ATPase" evidence="10">
    <location>
        <begin position="265"/>
        <end position="358"/>
    </location>
</feature>
<keyword evidence="7" id="KW-0067">ATP-binding</keyword>
<dbReference type="GO" id="GO:0046983">
    <property type="term" value="F:protein dimerization activity"/>
    <property type="evidence" value="ECO:0007669"/>
    <property type="project" value="InterPro"/>
</dbReference>
<dbReference type="SMART" id="SM00387">
    <property type="entry name" value="HATPase_c"/>
    <property type="match status" value="1"/>
</dbReference>
<dbReference type="Proteomes" id="UP000030011">
    <property type="component" value="Unassembled WGS sequence"/>
</dbReference>
<evidence type="ECO:0000256" key="8">
    <source>
        <dbReference type="ARBA" id="ARBA00023012"/>
    </source>
</evidence>
<keyword evidence="8" id="KW-0902">Two-component regulatory system</keyword>
<feature type="transmembrane region" description="Helical" evidence="9">
    <location>
        <begin position="76"/>
        <end position="92"/>
    </location>
</feature>
<keyword evidence="4" id="KW-0808">Transferase</keyword>
<feature type="transmembrane region" description="Helical" evidence="9">
    <location>
        <begin position="99"/>
        <end position="118"/>
    </location>
</feature>
<sequence length="360" mass="37767">MGRGDWLLVGAFAALALIEGVATPDRPGQPFVTVLAMALMPVLLWRRTQPLLTCLVGFGAAAVLSLIQLATGSDDLGLTSMMVILLLLYSLVRWGSGKEIALGLPFVAAVVALGMVVAQPDWATIIGGSLFVLLFIALAAVFRYRADLAHRQHREIRNQERLALARDLHDTVAHHVSAIAVQAQAGRVVAAAQPERAVEILAAIESEASRTLTEMRGVVQVLRLDTNDAYSPQPGVADLPALARTDTTPTVGVTLSGSLSDLPQPVDIAVYRLAQESLTNALRHARSASRITIEVCRVAGDVSLRVTDDGLALSGATAGQGFGLMGMTERANLLGGSLSAGPGPEGGWVVDVVLPVEVSA</sequence>
<evidence type="ECO:0000256" key="4">
    <source>
        <dbReference type="ARBA" id="ARBA00022679"/>
    </source>
</evidence>
<evidence type="ECO:0000313" key="11">
    <source>
        <dbReference type="EMBL" id="KGN37728.1"/>
    </source>
</evidence>
<dbReference type="InterPro" id="IPR011712">
    <property type="entry name" value="Sig_transdc_His_kin_sub3_dim/P"/>
</dbReference>
<dbReference type="GO" id="GO:0005524">
    <property type="term" value="F:ATP binding"/>
    <property type="evidence" value="ECO:0007669"/>
    <property type="project" value="UniProtKB-KW"/>
</dbReference>
<dbReference type="InterPro" id="IPR003594">
    <property type="entry name" value="HATPase_dom"/>
</dbReference>
<keyword evidence="9" id="KW-0472">Membrane</keyword>
<dbReference type="CDD" id="cd16917">
    <property type="entry name" value="HATPase_UhpB-NarQ-NarX-like"/>
    <property type="match status" value="1"/>
</dbReference>
<evidence type="ECO:0000256" key="3">
    <source>
        <dbReference type="ARBA" id="ARBA00022553"/>
    </source>
</evidence>
<comment type="catalytic activity">
    <reaction evidence="1">
        <text>ATP + protein L-histidine = ADP + protein N-phospho-L-histidine.</text>
        <dbReference type="EC" id="2.7.13.3"/>
    </reaction>
</comment>
<protein>
    <recommendedName>
        <fullName evidence="2">histidine kinase</fullName>
        <ecNumber evidence="2">2.7.13.3</ecNumber>
    </recommendedName>
</protein>
<dbReference type="InterPro" id="IPR036890">
    <property type="entry name" value="HATPase_C_sf"/>
</dbReference>
<evidence type="ECO:0000256" key="5">
    <source>
        <dbReference type="ARBA" id="ARBA00022741"/>
    </source>
</evidence>
<comment type="caution">
    <text evidence="11">The sequence shown here is derived from an EMBL/GenBank/DDBJ whole genome shotgun (WGS) entry which is preliminary data.</text>
</comment>
<keyword evidence="3" id="KW-0597">Phosphoprotein</keyword>
<dbReference type="InterPro" id="IPR050482">
    <property type="entry name" value="Sensor_HK_TwoCompSys"/>
</dbReference>
<keyword evidence="12" id="KW-1185">Reference proteome</keyword>
<evidence type="ECO:0000256" key="9">
    <source>
        <dbReference type="SAM" id="Phobius"/>
    </source>
</evidence>
<feature type="transmembrane region" description="Helical" evidence="9">
    <location>
        <begin position="124"/>
        <end position="144"/>
    </location>
</feature>
<dbReference type="STRING" id="1385521.N803_11770"/>
<dbReference type="GO" id="GO:0016020">
    <property type="term" value="C:membrane"/>
    <property type="evidence" value="ECO:0007669"/>
    <property type="project" value="InterPro"/>
</dbReference>
<dbReference type="AlphaFoldDB" id="A0A0A0JKT5"/>
<keyword evidence="9" id="KW-0812">Transmembrane</keyword>
<evidence type="ECO:0000256" key="2">
    <source>
        <dbReference type="ARBA" id="ARBA00012438"/>
    </source>
</evidence>
<dbReference type="PANTHER" id="PTHR24421:SF10">
    <property type="entry name" value="NITRATE_NITRITE SENSOR PROTEIN NARQ"/>
    <property type="match status" value="1"/>
</dbReference>
<evidence type="ECO:0000259" key="10">
    <source>
        <dbReference type="SMART" id="SM00387"/>
    </source>
</evidence>
<evidence type="ECO:0000256" key="6">
    <source>
        <dbReference type="ARBA" id="ARBA00022777"/>
    </source>
</evidence>
<organism evidence="11 12">
    <name type="scientific">Knoellia subterranea KCTC 19937</name>
    <dbReference type="NCBI Taxonomy" id="1385521"/>
    <lineage>
        <taxon>Bacteria</taxon>
        <taxon>Bacillati</taxon>
        <taxon>Actinomycetota</taxon>
        <taxon>Actinomycetes</taxon>
        <taxon>Micrococcales</taxon>
        <taxon>Intrasporangiaceae</taxon>
        <taxon>Knoellia</taxon>
    </lineage>
</organism>
<dbReference type="EMBL" id="AVPK01000004">
    <property type="protein sequence ID" value="KGN37728.1"/>
    <property type="molecule type" value="Genomic_DNA"/>
</dbReference>
<accession>A0A0A0JKT5</accession>
<evidence type="ECO:0000313" key="12">
    <source>
        <dbReference type="Proteomes" id="UP000030011"/>
    </source>
</evidence>
<dbReference type="SUPFAM" id="SSF55874">
    <property type="entry name" value="ATPase domain of HSP90 chaperone/DNA topoisomerase II/histidine kinase"/>
    <property type="match status" value="1"/>
</dbReference>
<gene>
    <name evidence="11" type="ORF">N803_11770</name>
</gene>
<feature type="transmembrane region" description="Helical" evidence="9">
    <location>
        <begin position="30"/>
        <end position="45"/>
    </location>
</feature>
<evidence type="ECO:0000256" key="1">
    <source>
        <dbReference type="ARBA" id="ARBA00000085"/>
    </source>
</evidence>
<feature type="transmembrane region" description="Helical" evidence="9">
    <location>
        <begin position="52"/>
        <end position="70"/>
    </location>
</feature>
<reference evidence="11 12" key="1">
    <citation type="submission" date="2013-08" db="EMBL/GenBank/DDBJ databases">
        <title>The genome sequence of Knoellia subterranea.</title>
        <authorList>
            <person name="Zhu W."/>
            <person name="Wang G."/>
        </authorList>
    </citation>
    <scope>NUCLEOTIDE SEQUENCE [LARGE SCALE GENOMIC DNA]</scope>
    <source>
        <strain evidence="11 12">KCTC 19937</strain>
    </source>
</reference>
<dbReference type="Gene3D" id="3.30.565.10">
    <property type="entry name" value="Histidine kinase-like ATPase, C-terminal domain"/>
    <property type="match status" value="1"/>
</dbReference>